<feature type="domain" description="Letm1 RBD" evidence="8">
    <location>
        <begin position="144"/>
        <end position="252"/>
    </location>
</feature>
<accession>A0A3P6SJT0</accession>
<evidence type="ECO:0000256" key="2">
    <source>
        <dbReference type="ARBA" id="ARBA00022692"/>
    </source>
</evidence>
<keyword evidence="10" id="KW-1185">Reference proteome</keyword>
<dbReference type="GO" id="GO:0030003">
    <property type="term" value="P:intracellular monoatomic cation homeostasis"/>
    <property type="evidence" value="ECO:0007669"/>
    <property type="project" value="TreeGrafter"/>
</dbReference>
<evidence type="ECO:0000313" key="9">
    <source>
        <dbReference type="EMBL" id="VDK75076.1"/>
    </source>
</evidence>
<reference evidence="9 10" key="1">
    <citation type="submission" date="2018-08" db="EMBL/GenBank/DDBJ databases">
        <authorList>
            <person name="Laetsch R D."/>
            <person name="Stevens L."/>
            <person name="Kumar S."/>
            <person name="Blaxter L. M."/>
        </authorList>
    </citation>
    <scope>NUCLEOTIDE SEQUENCE [LARGE SCALE GENOMIC DNA]</scope>
</reference>
<proteinExistence type="predicted"/>
<dbReference type="GO" id="GO:0005743">
    <property type="term" value="C:mitochondrial inner membrane"/>
    <property type="evidence" value="ECO:0007669"/>
    <property type="project" value="UniProtKB-SubCell"/>
</dbReference>
<sequence>MFDIKQLTTMYMLFRRACSLSFYSSRRPVPSFRLKSCLVKLRIYEIETRSLHGSCIQFLYDKSKLEETLKMLKEQATLEEKEGLARKQMIEKAKLQVVLEPVYIRWPRAFKEGCKHYYHGFRLLFLEMRLSAKYLWRFLRRKPLLRREKQQLVRTLSDVLRLIPFSAFVIVPFLEFALPFFLKLFPNMLPSTFKDATKEEEKLRRKLKAKLETAKLLQAAMEEMALYKKKNARDDDKTASIAVEFAEFIKKVCIC</sequence>
<dbReference type="STRING" id="42156.A0A3P6SJT0"/>
<keyword evidence="5" id="KW-0496">Mitochondrion</keyword>
<dbReference type="PANTHER" id="PTHR14009:SF1">
    <property type="entry name" value="MITOCHONDRIAL PROTON_CALCIUM EXCHANGER PROTEIN"/>
    <property type="match status" value="1"/>
</dbReference>
<evidence type="ECO:0000256" key="1">
    <source>
        <dbReference type="ARBA" id="ARBA00004434"/>
    </source>
</evidence>
<evidence type="ECO:0000256" key="4">
    <source>
        <dbReference type="ARBA" id="ARBA00022989"/>
    </source>
</evidence>
<keyword evidence="3" id="KW-0999">Mitochondrion inner membrane</keyword>
<evidence type="ECO:0000259" key="8">
    <source>
        <dbReference type="Pfam" id="PF07766"/>
    </source>
</evidence>
<evidence type="ECO:0000256" key="7">
    <source>
        <dbReference type="SAM" id="Phobius"/>
    </source>
</evidence>
<keyword evidence="2 7" id="KW-0812">Transmembrane</keyword>
<evidence type="ECO:0000313" key="10">
    <source>
        <dbReference type="Proteomes" id="UP000277928"/>
    </source>
</evidence>
<dbReference type="InterPro" id="IPR033122">
    <property type="entry name" value="LETM1-like_RBD"/>
</dbReference>
<name>A0A3P6SJT0_LITSI</name>
<keyword evidence="6 7" id="KW-0472">Membrane</keyword>
<dbReference type="OMA" id="TSACKHY"/>
<dbReference type="OrthoDB" id="624114at2759"/>
<dbReference type="GO" id="GO:0043022">
    <property type="term" value="F:ribosome binding"/>
    <property type="evidence" value="ECO:0007669"/>
    <property type="project" value="InterPro"/>
</dbReference>
<dbReference type="InterPro" id="IPR044202">
    <property type="entry name" value="LETM1/MDM38-like"/>
</dbReference>
<gene>
    <name evidence="9" type="ORF">NLS_LOCUS2741</name>
</gene>
<comment type="subcellular location">
    <subcellularLocation>
        <location evidence="1">Mitochondrion inner membrane</location>
        <topology evidence="1">Single-pass membrane protein</topology>
    </subcellularLocation>
</comment>
<evidence type="ECO:0000256" key="3">
    <source>
        <dbReference type="ARBA" id="ARBA00022792"/>
    </source>
</evidence>
<organism evidence="9 10">
    <name type="scientific">Litomosoides sigmodontis</name>
    <name type="common">Filarial nematode worm</name>
    <dbReference type="NCBI Taxonomy" id="42156"/>
    <lineage>
        <taxon>Eukaryota</taxon>
        <taxon>Metazoa</taxon>
        <taxon>Ecdysozoa</taxon>
        <taxon>Nematoda</taxon>
        <taxon>Chromadorea</taxon>
        <taxon>Rhabditida</taxon>
        <taxon>Spirurina</taxon>
        <taxon>Spiruromorpha</taxon>
        <taxon>Filarioidea</taxon>
        <taxon>Onchocercidae</taxon>
        <taxon>Litomosoides</taxon>
    </lineage>
</organism>
<protein>
    <recommendedName>
        <fullName evidence="8">Letm1 RBD domain-containing protein</fullName>
    </recommendedName>
</protein>
<dbReference type="Proteomes" id="UP000277928">
    <property type="component" value="Unassembled WGS sequence"/>
</dbReference>
<evidence type="ECO:0000256" key="5">
    <source>
        <dbReference type="ARBA" id="ARBA00023128"/>
    </source>
</evidence>
<dbReference type="PANTHER" id="PTHR14009">
    <property type="entry name" value="LEUCINE ZIPPER-EF-HAND CONTAINING TRANSMEMBRANE PROTEIN"/>
    <property type="match status" value="1"/>
</dbReference>
<dbReference type="Pfam" id="PF07766">
    <property type="entry name" value="LETM1_RBD"/>
    <property type="match status" value="1"/>
</dbReference>
<keyword evidence="4 7" id="KW-1133">Transmembrane helix</keyword>
<dbReference type="EMBL" id="UYRX01000132">
    <property type="protein sequence ID" value="VDK75076.1"/>
    <property type="molecule type" value="Genomic_DNA"/>
</dbReference>
<evidence type="ECO:0000256" key="6">
    <source>
        <dbReference type="ARBA" id="ARBA00023136"/>
    </source>
</evidence>
<feature type="transmembrane region" description="Helical" evidence="7">
    <location>
        <begin position="159"/>
        <end position="182"/>
    </location>
</feature>
<dbReference type="AlphaFoldDB" id="A0A3P6SJT0"/>